<evidence type="ECO:0000256" key="2">
    <source>
        <dbReference type="ARBA" id="ARBA00008351"/>
    </source>
</evidence>
<keyword evidence="8" id="KW-1185">Reference proteome</keyword>
<evidence type="ECO:0000256" key="1">
    <source>
        <dbReference type="ARBA" id="ARBA00002247"/>
    </source>
</evidence>
<dbReference type="PIRSF" id="PIRSF005790">
    <property type="entry name" value="NifW"/>
    <property type="match status" value="1"/>
</dbReference>
<protein>
    <recommendedName>
        <fullName evidence="4 6">Nitrogenase-stabilizing/protective protein NifW</fullName>
    </recommendedName>
</protein>
<organism evidence="7 8">
    <name type="scientific">Trinickia symbiotica</name>
    <dbReference type="NCBI Taxonomy" id="863227"/>
    <lineage>
        <taxon>Bacteria</taxon>
        <taxon>Pseudomonadati</taxon>
        <taxon>Pseudomonadota</taxon>
        <taxon>Betaproteobacteria</taxon>
        <taxon>Burkholderiales</taxon>
        <taxon>Burkholderiaceae</taxon>
        <taxon>Trinickia</taxon>
    </lineage>
</organism>
<dbReference type="InterPro" id="IPR004893">
    <property type="entry name" value="NifW"/>
</dbReference>
<dbReference type="AlphaFoldDB" id="A0A2N7WP29"/>
<dbReference type="Proteomes" id="UP000235777">
    <property type="component" value="Unassembled WGS sequence"/>
</dbReference>
<reference evidence="7 8" key="1">
    <citation type="submission" date="2018-01" db="EMBL/GenBank/DDBJ databases">
        <title>Whole genome analyses suggest that Burkholderia sensu lato contains two further novel genera in the rhizoxinica-symbiotica group Mycetohabitans gen. nov., and Trinickia gen. nov.: implications for the evolution of diazotrophy and nodulation in the Burkholderiaceae.</title>
        <authorList>
            <person name="Estrada-de los Santos P."/>
            <person name="Palmer M."/>
            <person name="Chavez-Ramirez B."/>
            <person name="Beukes C."/>
            <person name="Steenkamp E.T."/>
            <person name="Hirsch A.M."/>
            <person name="Manyaka P."/>
            <person name="Maluk M."/>
            <person name="Lafos M."/>
            <person name="Crook M."/>
            <person name="Gross E."/>
            <person name="Simon M.F."/>
            <person name="Bueno dos Reis Junior F."/>
            <person name="Poole P.S."/>
            <person name="Venter S.N."/>
            <person name="James E.K."/>
        </authorList>
    </citation>
    <scope>NUCLEOTIDE SEQUENCE [LARGE SCALE GENOMIC DNA]</scope>
    <source>
        <strain evidence="7 8">JPY 581</strain>
    </source>
</reference>
<keyword evidence="5 6" id="KW-0535">Nitrogen fixation</keyword>
<sequence>MQGLMEQLKTLSSAEDFLQFFGIAFDQKVVNVSRLHILKRFFQYLRQQEAVPQDNETRLFTVYQCLLQQAYNDFVVSTPAAEKVFKVFQDVDGRQQVSLDNLHASLPAGGAA</sequence>
<comment type="similarity">
    <text evidence="2 6">Belongs to the NifW family.</text>
</comment>
<evidence type="ECO:0000256" key="5">
    <source>
        <dbReference type="ARBA" id="ARBA00023231"/>
    </source>
</evidence>
<name>A0A2N7WP29_9BURK</name>
<evidence type="ECO:0000313" key="8">
    <source>
        <dbReference type="Proteomes" id="UP000235777"/>
    </source>
</evidence>
<evidence type="ECO:0000256" key="4">
    <source>
        <dbReference type="ARBA" id="ARBA00016274"/>
    </source>
</evidence>
<dbReference type="NCBIfam" id="NF002009">
    <property type="entry name" value="PRK00810.1"/>
    <property type="match status" value="1"/>
</dbReference>
<dbReference type="RefSeq" id="WP_102607363.1">
    <property type="nucleotide sequence ID" value="NZ_PNYC01000027.1"/>
</dbReference>
<gene>
    <name evidence="6" type="primary">nifW</name>
    <name evidence="7" type="ORF">C0Z20_28665</name>
</gene>
<dbReference type="HAMAP" id="MF_00529">
    <property type="entry name" value="NifW"/>
    <property type="match status" value="1"/>
</dbReference>
<comment type="function">
    <text evidence="1 6">May protect the nitrogenase Fe-Mo protein from oxidative damage.</text>
</comment>
<dbReference type="Pfam" id="PF03206">
    <property type="entry name" value="NifW"/>
    <property type="match status" value="1"/>
</dbReference>
<comment type="caution">
    <text evidence="7">The sequence shown here is derived from an EMBL/GenBank/DDBJ whole genome shotgun (WGS) entry which is preliminary data.</text>
</comment>
<accession>A0A2N7WP29</accession>
<evidence type="ECO:0000313" key="7">
    <source>
        <dbReference type="EMBL" id="PMS31197.1"/>
    </source>
</evidence>
<comment type="subunit">
    <text evidence="3 6">Homotrimer; associates with NifD.</text>
</comment>
<evidence type="ECO:0000256" key="3">
    <source>
        <dbReference type="ARBA" id="ARBA00011284"/>
    </source>
</evidence>
<evidence type="ECO:0000256" key="6">
    <source>
        <dbReference type="HAMAP-Rule" id="MF_00529"/>
    </source>
</evidence>
<dbReference type="GO" id="GO:0009399">
    <property type="term" value="P:nitrogen fixation"/>
    <property type="evidence" value="ECO:0007669"/>
    <property type="project" value="UniProtKB-UniRule"/>
</dbReference>
<dbReference type="EMBL" id="PNYC01000027">
    <property type="protein sequence ID" value="PMS31197.1"/>
    <property type="molecule type" value="Genomic_DNA"/>
</dbReference>
<proteinExistence type="inferred from homology"/>